<dbReference type="OrthoDB" id="1028377at2759"/>
<dbReference type="PANTHER" id="PTHR31111:SF112">
    <property type="entry name" value="F-BOX DOMAIN-CONTAINING PROTEIN"/>
    <property type="match status" value="1"/>
</dbReference>
<evidence type="ECO:0000313" key="2">
    <source>
        <dbReference type="Proteomes" id="UP000504610"/>
    </source>
</evidence>
<dbReference type="InterPro" id="IPR013187">
    <property type="entry name" value="F-box-assoc_dom_typ3"/>
</dbReference>
<name>A0A9W3DCU8_RAPSA</name>
<dbReference type="InterPro" id="IPR017451">
    <property type="entry name" value="F-box-assoc_interact_dom"/>
</dbReference>
<protein>
    <submittedName>
        <fullName evidence="3">F-box protein At1g47790</fullName>
    </submittedName>
</protein>
<proteinExistence type="predicted"/>
<dbReference type="RefSeq" id="XP_056861536.1">
    <property type="nucleotide sequence ID" value="XM_057005556.1"/>
</dbReference>
<feature type="domain" description="F-box" evidence="1">
    <location>
        <begin position="17"/>
        <end position="56"/>
    </location>
</feature>
<sequence length="384" mass="44603">MEQQDQKKNRNDYRGCFPVDLISEILLRLPEKSVSRFRCVSKLWSSITTDPYFINLFETRSPRPSLLLCITNYDSLFVASIPQHRHTLHHSSNKSFSSSQPISCYRMKFPETNGLSTESVHGLICFQESGTPGVWNPSKKEFVTLPKPRKSWKYLTVFLGYDPTQGKHKVMCLPCDRSTDVCRVLTLGSAQESWRTVKTNQNHRSFNSTIGRCIKGVIYYLAYIFHGRRQVIMSFDIKTEKFNMIPLPLEGIDRSYMITYEGRLAFVDEKNTSRLLILEDAERHKWSSQDFLSCLGDQCDVITKQYWRLIGSTHAGELVYLASHFEKISYILFCDPVRNSFRRFEFKGMAEDESWHNADQEEPLFSPSSCLHIFLNHTDCQISF</sequence>
<dbReference type="Pfam" id="PF00646">
    <property type="entry name" value="F-box"/>
    <property type="match status" value="1"/>
</dbReference>
<dbReference type="SUPFAM" id="SSF81383">
    <property type="entry name" value="F-box domain"/>
    <property type="match status" value="1"/>
</dbReference>
<dbReference type="InterPro" id="IPR001810">
    <property type="entry name" value="F-box_dom"/>
</dbReference>
<dbReference type="SMART" id="SM00256">
    <property type="entry name" value="FBOX"/>
    <property type="match status" value="1"/>
</dbReference>
<reference evidence="2" key="1">
    <citation type="journal article" date="2019" name="Database">
        <title>The radish genome database (RadishGD): an integrated information resource for radish genomics.</title>
        <authorList>
            <person name="Yu H.J."/>
            <person name="Baek S."/>
            <person name="Lee Y.J."/>
            <person name="Cho A."/>
            <person name="Mun J.H."/>
        </authorList>
    </citation>
    <scope>NUCLEOTIDE SEQUENCE [LARGE SCALE GENOMIC DNA]</scope>
    <source>
        <strain evidence="2">cv. WK10039</strain>
    </source>
</reference>
<gene>
    <name evidence="3" type="primary">LOC108845395</name>
</gene>
<reference evidence="3" key="2">
    <citation type="submission" date="2025-08" db="UniProtKB">
        <authorList>
            <consortium name="RefSeq"/>
        </authorList>
    </citation>
    <scope>IDENTIFICATION</scope>
    <source>
        <tissue evidence="3">Leaf</tissue>
    </source>
</reference>
<dbReference type="InterPro" id="IPR036047">
    <property type="entry name" value="F-box-like_dom_sf"/>
</dbReference>
<keyword evidence="2" id="KW-1185">Reference proteome</keyword>
<evidence type="ECO:0000313" key="3">
    <source>
        <dbReference type="RefSeq" id="XP_056861536.1"/>
    </source>
</evidence>
<dbReference type="CDD" id="cd22157">
    <property type="entry name" value="F-box_AtFBW1-like"/>
    <property type="match status" value="1"/>
</dbReference>
<evidence type="ECO:0000259" key="1">
    <source>
        <dbReference type="SMART" id="SM00256"/>
    </source>
</evidence>
<dbReference type="AlphaFoldDB" id="A0A9W3DCU8"/>
<accession>A0A9W3DCU8</accession>
<dbReference type="Pfam" id="PF08268">
    <property type="entry name" value="FBA_3"/>
    <property type="match status" value="1"/>
</dbReference>
<dbReference type="KEGG" id="rsz:108845395"/>
<dbReference type="Proteomes" id="UP000504610">
    <property type="component" value="Chromosome 3"/>
</dbReference>
<organism evidence="2 3">
    <name type="scientific">Raphanus sativus</name>
    <name type="common">Radish</name>
    <name type="synonym">Raphanus raphanistrum var. sativus</name>
    <dbReference type="NCBI Taxonomy" id="3726"/>
    <lineage>
        <taxon>Eukaryota</taxon>
        <taxon>Viridiplantae</taxon>
        <taxon>Streptophyta</taxon>
        <taxon>Embryophyta</taxon>
        <taxon>Tracheophyta</taxon>
        <taxon>Spermatophyta</taxon>
        <taxon>Magnoliopsida</taxon>
        <taxon>eudicotyledons</taxon>
        <taxon>Gunneridae</taxon>
        <taxon>Pentapetalae</taxon>
        <taxon>rosids</taxon>
        <taxon>malvids</taxon>
        <taxon>Brassicales</taxon>
        <taxon>Brassicaceae</taxon>
        <taxon>Brassiceae</taxon>
        <taxon>Raphanus</taxon>
    </lineage>
</organism>
<dbReference type="GeneID" id="108845395"/>
<dbReference type="NCBIfam" id="TIGR01640">
    <property type="entry name" value="F_box_assoc_1"/>
    <property type="match status" value="1"/>
</dbReference>
<dbReference type="PANTHER" id="PTHR31111">
    <property type="entry name" value="BNAA05G37150D PROTEIN-RELATED"/>
    <property type="match status" value="1"/>
</dbReference>